<proteinExistence type="predicted"/>
<evidence type="ECO:0000256" key="2">
    <source>
        <dbReference type="SAM" id="SignalP"/>
    </source>
</evidence>
<dbReference type="Gene3D" id="2.60.40.1120">
    <property type="entry name" value="Carboxypeptidase-like, regulatory domain"/>
    <property type="match status" value="1"/>
</dbReference>
<evidence type="ECO:0000313" key="4">
    <source>
        <dbReference type="EMBL" id="TXK45786.1"/>
    </source>
</evidence>
<feature type="region of interest" description="Disordered" evidence="1">
    <location>
        <begin position="913"/>
        <end position="935"/>
    </location>
</feature>
<dbReference type="Pfam" id="PF14905">
    <property type="entry name" value="OMP_b-brl_3"/>
    <property type="match status" value="1"/>
</dbReference>
<feature type="domain" description="Outer membrane protein beta-barrel" evidence="3">
    <location>
        <begin position="437"/>
        <end position="906"/>
    </location>
</feature>
<keyword evidence="5" id="KW-1185">Reference proteome</keyword>
<dbReference type="RefSeq" id="WP_147921970.1">
    <property type="nucleotide sequence ID" value="NZ_VRTY01000040.1"/>
</dbReference>
<comment type="caution">
    <text evidence="4">The sequence shown here is derived from an EMBL/GenBank/DDBJ whole genome shotgun (WGS) entry which is preliminary data.</text>
</comment>
<name>A0A5C8K6A0_9BACT</name>
<dbReference type="AlphaFoldDB" id="A0A5C8K6A0"/>
<sequence length="935" mass="104650">MKKILLLLIMLISYAQASAQTRTYTVSGTVKSQQDNITLPGASVVLTRATDAVKTGAATDPDGNFTIENVAPGEYTLSINYVGFKAFNRTVRVQNSNVNMGQLPLEDEAITTRAVEVVGRVPLGEQKGDTTAFNARAFKTAPDASVEDLVTKMPGITIQDGVIQAQGEEIKQIMIDGKRYGGTDVSSALRNLPSDMIESVEVFDRQSDQAAFSGFEDGNREKTLNFVTRKDRRKGQSGKISAGYGTDDRYMVGAAVNFFDNNRKITLMGLTNNINMFDFSIGETPGGGMRGRRGGWGGGSPNGIISTNTLGFNYNDMWGKKIEVSSSYNFNSRDVFNRQTAIRDYTAGDQVGNQLLQRTLNNDQQNSHRFNFRLQYNINENNRLLITPNITLQKNNTYVDGLTELYDPESALLTNARTTNTTESTNLNFSNNILYSHRFGKPGRVFTTNINTTYSSLGQDNFFTENTQNNLDPSRSASRNQYSDISRDNFAWSGSASLSEKVGANALVQMEYTIGNQSNDSDRRTFDRDPESEMFNQLNEPLSNTFKSNYLAQSIGPSYQYRNDKTRLQVNAKYQYATLESNTVYPEPFELKRHFSNILPSAEIEHKFSPSRSLNINLRTGTNVPSAEQLQEVLDISNPLQVSIGNANLDQDYQNRLFVRYRSFNAETNRNFFMGLFGTATQNYIGNSVYERDIPGNLLDGYELQPGARLVRRENMDGFWNVRTFFNYGQPVNLLSSNINLRGSVGYTRTPGRINNETNFANRTDFGVGVNLSSNISENIDFNIGTNSSYNIVKNTLAASSRNNNNFFTQNSNMRLSWILWKGFVYRTELNHQYNTGATAGASNNFLLWNMSMGKKFLKDNKGEISLSVNDLLDKNDSFQQNITESYAEDVRSTVLRRFFMLTFTYNIRSYAGGQSQEENPGRGNFPPGGGPGRF</sequence>
<dbReference type="Gene3D" id="2.170.130.10">
    <property type="entry name" value="TonB-dependent receptor, plug domain"/>
    <property type="match status" value="1"/>
</dbReference>
<dbReference type="InterPro" id="IPR037066">
    <property type="entry name" value="Plug_dom_sf"/>
</dbReference>
<evidence type="ECO:0000256" key="1">
    <source>
        <dbReference type="SAM" id="MobiDB-lite"/>
    </source>
</evidence>
<accession>A0A5C8K6A0</accession>
<dbReference type="InterPro" id="IPR013784">
    <property type="entry name" value="Carb-bd-like_fold"/>
</dbReference>
<feature type="signal peptide" evidence="2">
    <location>
        <begin position="1"/>
        <end position="17"/>
    </location>
</feature>
<dbReference type="InterPro" id="IPR041700">
    <property type="entry name" value="OMP_b-brl_3"/>
</dbReference>
<gene>
    <name evidence="4" type="ORF">FVR03_11885</name>
</gene>
<keyword evidence="2" id="KW-0732">Signal</keyword>
<dbReference type="Pfam" id="PF13620">
    <property type="entry name" value="CarboxypepD_reg"/>
    <property type="match status" value="1"/>
</dbReference>
<dbReference type="OrthoDB" id="1682379at2"/>
<dbReference type="SUPFAM" id="SSF56935">
    <property type="entry name" value="Porins"/>
    <property type="match status" value="1"/>
</dbReference>
<dbReference type="GO" id="GO:0030246">
    <property type="term" value="F:carbohydrate binding"/>
    <property type="evidence" value="ECO:0007669"/>
    <property type="project" value="InterPro"/>
</dbReference>
<dbReference type="SUPFAM" id="SSF49452">
    <property type="entry name" value="Starch-binding domain-like"/>
    <property type="match status" value="1"/>
</dbReference>
<feature type="chain" id="PRO_5022977447" evidence="2">
    <location>
        <begin position="18"/>
        <end position="935"/>
    </location>
</feature>
<reference evidence="4 5" key="1">
    <citation type="submission" date="2019-08" db="EMBL/GenBank/DDBJ databases">
        <authorList>
            <person name="Shi S."/>
        </authorList>
    </citation>
    <scope>NUCLEOTIDE SEQUENCE [LARGE SCALE GENOMIC DNA]</scope>
    <source>
        <strain evidence="4 5">GY10130</strain>
    </source>
</reference>
<organism evidence="4 5">
    <name type="scientific">Pontibacter qinzhouensis</name>
    <dbReference type="NCBI Taxonomy" id="2603253"/>
    <lineage>
        <taxon>Bacteria</taxon>
        <taxon>Pseudomonadati</taxon>
        <taxon>Bacteroidota</taxon>
        <taxon>Cytophagia</taxon>
        <taxon>Cytophagales</taxon>
        <taxon>Hymenobacteraceae</taxon>
        <taxon>Pontibacter</taxon>
    </lineage>
</organism>
<protein>
    <submittedName>
        <fullName evidence="4">Outer membrane beta-barrel protein</fullName>
    </submittedName>
</protein>
<evidence type="ECO:0000259" key="3">
    <source>
        <dbReference type="Pfam" id="PF14905"/>
    </source>
</evidence>
<dbReference type="Proteomes" id="UP000321926">
    <property type="component" value="Unassembled WGS sequence"/>
</dbReference>
<dbReference type="EMBL" id="VRTY01000040">
    <property type="protein sequence ID" value="TXK45786.1"/>
    <property type="molecule type" value="Genomic_DNA"/>
</dbReference>
<evidence type="ECO:0000313" key="5">
    <source>
        <dbReference type="Proteomes" id="UP000321926"/>
    </source>
</evidence>